<evidence type="ECO:0000259" key="1">
    <source>
        <dbReference type="Pfam" id="PF03372"/>
    </source>
</evidence>
<dbReference type="InterPro" id="IPR051916">
    <property type="entry name" value="GPI-anchor_lipid_remodeler"/>
</dbReference>
<keyword evidence="2" id="KW-0255">Endonuclease</keyword>
<sequence>MAEHLKIMTLNLHTYQELNSESFSSLDDFFKAYVEVNEKIADIIKEKELDIIFLQEAAQHKDMPVVVKNGDINIKKYNVILELQKLLKEKYKLDYNFIWDWSHYGWDVWEEGIGILTRFDIKKMQSCYVSGKEDKKDIFSRKVVKGVLSLPEKDLDVYSAHLNWWEKGFKEDIDNLFKWIEESDTGSNFVLAGDFNNAAGETGYNYFMGKTINGEKVIDVDFKANSDNFTRATIRGDVFNSTQRIDYIITGDKKDTKVIKSECIFASDEDRVSDHMGIVAQIEI</sequence>
<reference evidence="2 3" key="1">
    <citation type="submission" date="2021-01" db="EMBL/GenBank/DDBJ databases">
        <title>Genome public.</title>
        <authorList>
            <person name="Liu C."/>
            <person name="Sun Q."/>
        </authorList>
    </citation>
    <scope>NUCLEOTIDE SEQUENCE [LARGE SCALE GENOMIC DNA]</scope>
    <source>
        <strain evidence="2 3">YIM B02515</strain>
    </source>
</reference>
<evidence type="ECO:0000313" key="3">
    <source>
        <dbReference type="Proteomes" id="UP000632377"/>
    </source>
</evidence>
<feature type="domain" description="Endonuclease/exonuclease/phosphatase" evidence="1">
    <location>
        <begin position="38"/>
        <end position="275"/>
    </location>
</feature>
<name>A0ABS1T833_9CLOT</name>
<dbReference type="PANTHER" id="PTHR14859:SF1">
    <property type="entry name" value="PGAP2-INTERACTING PROTEIN"/>
    <property type="match status" value="1"/>
</dbReference>
<dbReference type="SUPFAM" id="SSF56219">
    <property type="entry name" value="DNase I-like"/>
    <property type="match status" value="1"/>
</dbReference>
<proteinExistence type="predicted"/>
<protein>
    <submittedName>
        <fullName evidence="2">Endonuclease/exonuclease/phosphatase family protein</fullName>
    </submittedName>
</protein>
<dbReference type="PANTHER" id="PTHR14859">
    <property type="entry name" value="CALCOFLUOR WHITE HYPERSENSITIVE PROTEIN PRECURSOR"/>
    <property type="match status" value="1"/>
</dbReference>
<organism evidence="2 3">
    <name type="scientific">Clostridium rhizosphaerae</name>
    <dbReference type="NCBI Taxonomy" id="2803861"/>
    <lineage>
        <taxon>Bacteria</taxon>
        <taxon>Bacillati</taxon>
        <taxon>Bacillota</taxon>
        <taxon>Clostridia</taxon>
        <taxon>Eubacteriales</taxon>
        <taxon>Clostridiaceae</taxon>
        <taxon>Clostridium</taxon>
    </lineage>
</organism>
<evidence type="ECO:0000313" key="2">
    <source>
        <dbReference type="EMBL" id="MBL4935504.1"/>
    </source>
</evidence>
<keyword evidence="2" id="KW-0540">Nuclease</keyword>
<dbReference type="Proteomes" id="UP000632377">
    <property type="component" value="Unassembled WGS sequence"/>
</dbReference>
<dbReference type="GO" id="GO:0004519">
    <property type="term" value="F:endonuclease activity"/>
    <property type="evidence" value="ECO:0007669"/>
    <property type="project" value="UniProtKB-KW"/>
</dbReference>
<keyword evidence="2" id="KW-0378">Hydrolase</keyword>
<dbReference type="InterPro" id="IPR005135">
    <property type="entry name" value="Endo/exonuclease/phosphatase"/>
</dbReference>
<comment type="caution">
    <text evidence="2">The sequence shown here is derived from an EMBL/GenBank/DDBJ whole genome shotgun (WGS) entry which is preliminary data.</text>
</comment>
<gene>
    <name evidence="2" type="ORF">JK636_07000</name>
</gene>
<dbReference type="InterPro" id="IPR036691">
    <property type="entry name" value="Endo/exonu/phosph_ase_sf"/>
</dbReference>
<keyword evidence="3" id="KW-1185">Reference proteome</keyword>
<dbReference type="Gene3D" id="3.60.10.10">
    <property type="entry name" value="Endonuclease/exonuclease/phosphatase"/>
    <property type="match status" value="1"/>
</dbReference>
<dbReference type="EMBL" id="JAESWC010000002">
    <property type="protein sequence ID" value="MBL4935504.1"/>
    <property type="molecule type" value="Genomic_DNA"/>
</dbReference>
<dbReference type="Pfam" id="PF03372">
    <property type="entry name" value="Exo_endo_phos"/>
    <property type="match status" value="1"/>
</dbReference>
<dbReference type="RefSeq" id="WP_202748112.1">
    <property type="nucleotide sequence ID" value="NZ_JAESWC010000002.1"/>
</dbReference>
<accession>A0ABS1T833</accession>